<dbReference type="GO" id="GO:0016740">
    <property type="term" value="F:transferase activity"/>
    <property type="evidence" value="ECO:0007669"/>
    <property type="project" value="UniProtKB-KW"/>
</dbReference>
<dbReference type="PANTHER" id="PTHR43685:SF2">
    <property type="entry name" value="GLYCOSYLTRANSFERASE 2-LIKE DOMAIN-CONTAINING PROTEIN"/>
    <property type="match status" value="1"/>
</dbReference>
<reference evidence="2 3" key="1">
    <citation type="submission" date="2016-10" db="EMBL/GenBank/DDBJ databases">
        <authorList>
            <person name="de Groot N.N."/>
        </authorList>
    </citation>
    <scope>NUCLEOTIDE SEQUENCE [LARGE SCALE GENOMIC DNA]</scope>
    <source>
        <strain evidence="2 3">DSM 23142</strain>
    </source>
</reference>
<accession>A0A1G8A087</accession>
<proteinExistence type="predicted"/>
<dbReference type="STRING" id="370764.SAMN04489810_2227"/>
<dbReference type="EMBL" id="LT629692">
    <property type="protein sequence ID" value="SDH14336.1"/>
    <property type="molecule type" value="Genomic_DNA"/>
</dbReference>
<dbReference type="PANTHER" id="PTHR43685">
    <property type="entry name" value="GLYCOSYLTRANSFERASE"/>
    <property type="match status" value="1"/>
</dbReference>
<protein>
    <submittedName>
        <fullName evidence="2">Glycosyltransferase involved in cell wall bisynthesis</fullName>
    </submittedName>
</protein>
<sequence>MTPGTPARPTTVSVVIPVKDDADALRRCLRALELQTRKPDEIVVVDNGSIDDSSAIARGAGALLISCDEPGIPAAAAAGYDAANGEIILRMDADCLPAAGWVSAMTDAFDARRDVSVLTGGARFIDGPRPLRASLAACYLGGYATMCSPALGHLPLFGSNMGFRRSAWRSIRSSVHQADPELHDDLDLAFHFGERHRIAFVPGAAMGISMRPFTDGRAFRRRIVRGARTIVVHWPADFPPVRWVRLTLRRVLHRLRVPTPRAAS</sequence>
<dbReference type="InterPro" id="IPR050834">
    <property type="entry name" value="Glycosyltransf_2"/>
</dbReference>
<feature type="domain" description="Glycosyltransferase 2-like" evidence="1">
    <location>
        <begin position="13"/>
        <end position="168"/>
    </location>
</feature>
<dbReference type="Pfam" id="PF00535">
    <property type="entry name" value="Glycos_transf_2"/>
    <property type="match status" value="1"/>
</dbReference>
<evidence type="ECO:0000313" key="3">
    <source>
        <dbReference type="Proteomes" id="UP000199009"/>
    </source>
</evidence>
<dbReference type="Proteomes" id="UP000199009">
    <property type="component" value="Chromosome I"/>
</dbReference>
<dbReference type="CDD" id="cd00761">
    <property type="entry name" value="Glyco_tranf_GTA_type"/>
    <property type="match status" value="1"/>
</dbReference>
<dbReference type="OrthoDB" id="9802632at2"/>
<evidence type="ECO:0000313" key="2">
    <source>
        <dbReference type="EMBL" id="SDH14336.1"/>
    </source>
</evidence>
<dbReference type="Gene3D" id="3.90.550.10">
    <property type="entry name" value="Spore Coat Polysaccharide Biosynthesis Protein SpsA, Chain A"/>
    <property type="match status" value="1"/>
</dbReference>
<dbReference type="InterPro" id="IPR029044">
    <property type="entry name" value="Nucleotide-diphossugar_trans"/>
</dbReference>
<dbReference type="AlphaFoldDB" id="A0A1G8A087"/>
<keyword evidence="2" id="KW-0808">Transferase</keyword>
<keyword evidence="3" id="KW-1185">Reference proteome</keyword>
<dbReference type="RefSeq" id="WP_091489842.1">
    <property type="nucleotide sequence ID" value="NZ_LT629692.1"/>
</dbReference>
<dbReference type="InterPro" id="IPR001173">
    <property type="entry name" value="Glyco_trans_2-like"/>
</dbReference>
<gene>
    <name evidence="2" type="ORF">SAMN04489810_2227</name>
</gene>
<name>A0A1G8A087_9MICO</name>
<dbReference type="SUPFAM" id="SSF53448">
    <property type="entry name" value="Nucleotide-diphospho-sugar transferases"/>
    <property type="match status" value="1"/>
</dbReference>
<organism evidence="2 3">
    <name type="scientific">Microbacterium pygmaeum</name>
    <dbReference type="NCBI Taxonomy" id="370764"/>
    <lineage>
        <taxon>Bacteria</taxon>
        <taxon>Bacillati</taxon>
        <taxon>Actinomycetota</taxon>
        <taxon>Actinomycetes</taxon>
        <taxon>Micrococcales</taxon>
        <taxon>Microbacteriaceae</taxon>
        <taxon>Microbacterium</taxon>
    </lineage>
</organism>
<evidence type="ECO:0000259" key="1">
    <source>
        <dbReference type="Pfam" id="PF00535"/>
    </source>
</evidence>